<dbReference type="Proteomes" id="UP001565471">
    <property type="component" value="Unassembled WGS sequence"/>
</dbReference>
<dbReference type="RefSeq" id="WP_016842205.1">
    <property type="nucleotide sequence ID" value="NZ_BJNL01000039.1"/>
</dbReference>
<evidence type="ECO:0000313" key="4">
    <source>
        <dbReference type="Proteomes" id="UP001565471"/>
    </source>
</evidence>
<dbReference type="Proteomes" id="UP000673383">
    <property type="component" value="Unassembled WGS sequence"/>
</dbReference>
<evidence type="ECO:0000313" key="2">
    <source>
        <dbReference type="EMBL" id="MEY9315944.1"/>
    </source>
</evidence>
<protein>
    <submittedName>
        <fullName evidence="1">Uncharacterized protein</fullName>
    </submittedName>
</protein>
<dbReference type="EMBL" id="JAFICZ010000001">
    <property type="protein sequence ID" value="MBP1298489.1"/>
    <property type="molecule type" value="Genomic_DNA"/>
</dbReference>
<dbReference type="PIRSF" id="PIRSF036704">
    <property type="entry name" value="UCP036704"/>
    <property type="match status" value="1"/>
</dbReference>
<dbReference type="InterPro" id="IPR006311">
    <property type="entry name" value="TAT_signal"/>
</dbReference>
<keyword evidence="4" id="KW-1185">Reference proteome</keyword>
<sequence>MSEDRTTTVGRRDFLRKVGVGTAGAGATLATPLVGAAQADSETNDEKRKARYKETDHVKAFYRVNRYPAKGG</sequence>
<evidence type="ECO:0000313" key="3">
    <source>
        <dbReference type="Proteomes" id="UP000673383"/>
    </source>
</evidence>
<dbReference type="NCBIfam" id="TIGR02811">
    <property type="entry name" value="formate_TAT"/>
    <property type="match status" value="1"/>
</dbReference>
<reference evidence="1" key="1">
    <citation type="submission" date="2021-02" db="EMBL/GenBank/DDBJ databases">
        <title>Genomic Encyclopedia of Type Strains, Phase IV (KMG-V): Genome sequencing to study the core and pangenomes of soil and plant-associated prokaryotes.</title>
        <authorList>
            <person name="Whitman W."/>
        </authorList>
    </citation>
    <scope>NUCLEOTIDE SEQUENCE</scope>
    <source>
        <strain evidence="1">USDA 406</strain>
    </source>
</reference>
<comment type="caution">
    <text evidence="1">The sequence shown here is derived from an EMBL/GenBank/DDBJ whole genome shotgun (WGS) entry which is preliminary data.</text>
</comment>
<organism evidence="1 3">
    <name type="scientific">Bradyrhizobium elkanii</name>
    <dbReference type="NCBI Taxonomy" id="29448"/>
    <lineage>
        <taxon>Bacteria</taxon>
        <taxon>Pseudomonadati</taxon>
        <taxon>Pseudomonadota</taxon>
        <taxon>Alphaproteobacteria</taxon>
        <taxon>Hyphomicrobiales</taxon>
        <taxon>Nitrobacteraceae</taxon>
        <taxon>Bradyrhizobium</taxon>
    </lineage>
</organism>
<name>A0A1E3ERN7_BRAEL</name>
<evidence type="ECO:0000313" key="1">
    <source>
        <dbReference type="EMBL" id="MBP1298489.1"/>
    </source>
</evidence>
<dbReference type="PROSITE" id="PS51318">
    <property type="entry name" value="TAT"/>
    <property type="match status" value="1"/>
</dbReference>
<accession>A0A1E3ERN7</accession>
<dbReference type="AlphaFoldDB" id="A0A1E3ERN7"/>
<dbReference type="GeneID" id="92955647"/>
<dbReference type="NCBIfam" id="TIGR01409">
    <property type="entry name" value="TAT_signal_seq"/>
    <property type="match status" value="1"/>
</dbReference>
<dbReference type="eggNOG" id="ENOG5033B11">
    <property type="taxonomic scope" value="Bacteria"/>
</dbReference>
<gene>
    <name evidence="2" type="ORF">ABIF29_002743</name>
    <name evidence="1" type="ORF">JOH49_008242</name>
</gene>
<dbReference type="EMBL" id="JBGBZA010000002">
    <property type="protein sequence ID" value="MEY9315944.1"/>
    <property type="molecule type" value="Genomic_DNA"/>
</dbReference>
<dbReference type="OrthoDB" id="7876980at2"/>
<proteinExistence type="predicted"/>
<dbReference type="InterPro" id="IPR019546">
    <property type="entry name" value="TAT_signal_bac_arc"/>
</dbReference>
<reference evidence="2 4" key="2">
    <citation type="submission" date="2024-07" db="EMBL/GenBank/DDBJ databases">
        <title>Genomic Encyclopedia of Type Strains, Phase V (KMG-V): Genome sequencing to study the core and pangenomes of soil and plant-associated prokaryotes.</title>
        <authorList>
            <person name="Whitman W."/>
        </authorList>
    </citation>
    <scope>NUCLEOTIDE SEQUENCE [LARGE SCALE GENOMIC DNA]</scope>
    <source>
        <strain evidence="2 4">USDA 415</strain>
    </source>
</reference>
<dbReference type="InterPro" id="IPR014177">
    <property type="entry name" value="Formate_DH_TAT-contain"/>
</dbReference>